<evidence type="ECO:0000256" key="1">
    <source>
        <dbReference type="ARBA" id="ARBA00009500"/>
    </source>
</evidence>
<feature type="region of interest" description="Disordered" evidence="4">
    <location>
        <begin position="830"/>
        <end position="857"/>
    </location>
</feature>
<dbReference type="InterPro" id="IPR019448">
    <property type="entry name" value="NT-C2"/>
</dbReference>
<dbReference type="SMART" id="SM00093">
    <property type="entry name" value="SERPIN"/>
    <property type="match status" value="1"/>
</dbReference>
<dbReference type="Gene3D" id="3.30.497.10">
    <property type="entry name" value="Antithrombin, subunit I, domain 2"/>
    <property type="match status" value="1"/>
</dbReference>
<feature type="compositionally biased region" description="Polar residues" evidence="4">
    <location>
        <begin position="229"/>
        <end position="245"/>
    </location>
</feature>
<feature type="coiled-coil region" evidence="3">
    <location>
        <begin position="586"/>
        <end position="620"/>
    </location>
</feature>
<evidence type="ECO:0000259" key="5">
    <source>
        <dbReference type="PROSITE" id="PS51840"/>
    </source>
</evidence>
<keyword evidence="3" id="KW-0175">Coiled coil</keyword>
<comment type="caution">
    <text evidence="6">The sequence shown here is derived from an EMBL/GenBank/DDBJ whole genome shotgun (WGS) entry which is preliminary data.</text>
</comment>
<dbReference type="Gene3D" id="2.30.39.10">
    <property type="entry name" value="Alpha-1-antitrypsin, domain 1"/>
    <property type="match status" value="1"/>
</dbReference>
<evidence type="ECO:0000256" key="2">
    <source>
        <dbReference type="RuleBase" id="RU000411"/>
    </source>
</evidence>
<reference evidence="6 7" key="1">
    <citation type="journal article" date="2019" name="Nat. Plants">
        <title>Genome sequencing of Musa balbisiana reveals subgenome evolution and function divergence in polyploid bananas.</title>
        <authorList>
            <person name="Yao X."/>
        </authorList>
    </citation>
    <scope>NUCLEOTIDE SEQUENCE [LARGE SCALE GENOMIC DNA]</scope>
    <source>
        <strain evidence="7">cv. DH-PKW</strain>
        <tissue evidence="6">Leaves</tissue>
    </source>
</reference>
<dbReference type="CDD" id="cd02043">
    <property type="entry name" value="serpinP_plants"/>
    <property type="match status" value="1"/>
</dbReference>
<keyword evidence="7" id="KW-1185">Reference proteome</keyword>
<dbReference type="InterPro" id="IPR036186">
    <property type="entry name" value="Serpin_sf"/>
</dbReference>
<dbReference type="InterPro" id="IPR023795">
    <property type="entry name" value="Serpin_CS"/>
</dbReference>
<dbReference type="PANTHER" id="PTHR34452:SF7">
    <property type="entry name" value="MYOSIN HEAVY CHAIN-RELATED PROTEIN"/>
    <property type="match status" value="1"/>
</dbReference>
<evidence type="ECO:0000313" key="7">
    <source>
        <dbReference type="Proteomes" id="UP000317650"/>
    </source>
</evidence>
<evidence type="ECO:0000256" key="3">
    <source>
        <dbReference type="SAM" id="Coils"/>
    </source>
</evidence>
<dbReference type="EMBL" id="PYDT01000007">
    <property type="protein sequence ID" value="THU56590.1"/>
    <property type="molecule type" value="Genomic_DNA"/>
</dbReference>
<dbReference type="Pfam" id="PF10358">
    <property type="entry name" value="NT-C2"/>
    <property type="match status" value="1"/>
</dbReference>
<dbReference type="Proteomes" id="UP000317650">
    <property type="component" value="Chromosome 11"/>
</dbReference>
<name>A0A4S8J557_MUSBA</name>
<evidence type="ECO:0000256" key="4">
    <source>
        <dbReference type="SAM" id="MobiDB-lite"/>
    </source>
</evidence>
<dbReference type="PROSITE" id="PS51840">
    <property type="entry name" value="C2_NT"/>
    <property type="match status" value="1"/>
</dbReference>
<sequence length="1247" mass="139928">MSGTTTDLLKPKPNRGDHEQLKGRSKMFKAARWRSEKNKIKVVFRLQFQATQVPVLGSETVMVSLVPLDVGKPTVRSEKVAVMDGTCNWSNPIYETVSLACDPKSGKINEKFYQFLVSAQGSSKPGLLGEVTVNLADYFEVFKASSVALPLKAGAILHVTIQRMKGEVAGRGAEEDGDGTARQHCRTLQGQISKCDNKKGLKALIGRNDMNLVKVGSYVNREPRIDFPSSRSLPSCADSNGKLQKSQSSGALSGATSGSSSEILKTRENRVNNGSFLSPLRDVLRERLQFSDDSPAKLSSDVVLLTRKVEESGLELQTLRKQIVKESRQRQDLSREISSMKEERDALRRECEELKSSQKRNAVDEKDLAESQLEEVKQELDHERNLNSSLRLQLHKTREANSELLLAVRDLDDMLEKKNRETPCCMKDEKDLEMQLEQLASDYEILKQENHDISSKLEQHEQLRIHHECSEHSAIIHDLEDHVESLEKELQTQTQAKVEQEKKALRAEEALRKAKWKFASTIERLHEQLKRLSSQASSAFYGNEKAVKHALKEASELRSQNSYLEELLKKTTEDLASVQGQCRVNLQQLLSLVDDKSKEADKLQLELKDRNEELERYKRMQSQKTQIEKLETDKFLASEERENLVHTANEMMLHDRNLEGELLEKEVLPLRQENSGLRNVRGGEEAVIRLRNSEEDKHCHESSRCANSNKCQSDVDCLQQSRMEVKAQINNTNPKDQEQPTRFSRTNSEEKEHIVSCAFDDHKVSEIISELAVLRKQNESTEADLKEMQERQESGCIREQIQNCKGYSDELSIKIMIKVAIKESRGEPTPIPLIPRCTRPLTSHTTPSPPPRVSDAMSSTEVDSCLHVAERVGLAAVASGSNFVLSPLSIRAALGLAAAGASGETLHQMLSFLGSPTVDHLNSASARLVASVRADGDGHVVESAGPRLSFVNGVWVDRSLTLKPGFRDVAASVYGAVAKSVDFRAQADEVAKEVNEWAQKETNGLIDELIPDGAVDEFTRLILANALYFKGVWADKFDASGTRHGTFHLLDNSTVQVPFMTSRRDQFISSFDGFKVLKLRYRRNPNQRGLLYMLIFLPDKKDGLPLLIHKLSSDPSFIKDHTPRRDVEVGNFMIPKFNFVYEFEASKVLADLGMEAPFDGGHADFREMVSDLPPRDNLFISSVHHKARIEVDEEGTTAAAATAVLMRAQCYRPPVDFSADHPFMFAIMEEESEAVLFLGHVVNPLVD</sequence>
<dbReference type="PROSITE" id="PS00284">
    <property type="entry name" value="SERPIN"/>
    <property type="match status" value="1"/>
</dbReference>
<dbReference type="InterPro" id="IPR042185">
    <property type="entry name" value="Serpin_sf_2"/>
</dbReference>
<feature type="coiled-coil region" evidence="3">
    <location>
        <begin position="764"/>
        <end position="791"/>
    </location>
</feature>
<evidence type="ECO:0000313" key="6">
    <source>
        <dbReference type="EMBL" id="THU56590.1"/>
    </source>
</evidence>
<dbReference type="PANTHER" id="PTHR34452">
    <property type="entry name" value="MYOSIN HEAVY CHAIN-RELATED PROTEIN"/>
    <property type="match status" value="1"/>
</dbReference>
<dbReference type="AlphaFoldDB" id="A0A4S8J557"/>
<dbReference type="STRING" id="52838.A0A4S8J557"/>
<proteinExistence type="inferred from homology"/>
<dbReference type="Pfam" id="PF00079">
    <property type="entry name" value="Serpin"/>
    <property type="match status" value="1"/>
</dbReference>
<feature type="domain" description="C2 NT-type" evidence="5">
    <location>
        <begin position="32"/>
        <end position="165"/>
    </location>
</feature>
<organism evidence="6 7">
    <name type="scientific">Musa balbisiana</name>
    <name type="common">Banana</name>
    <dbReference type="NCBI Taxonomy" id="52838"/>
    <lineage>
        <taxon>Eukaryota</taxon>
        <taxon>Viridiplantae</taxon>
        <taxon>Streptophyta</taxon>
        <taxon>Embryophyta</taxon>
        <taxon>Tracheophyta</taxon>
        <taxon>Spermatophyta</taxon>
        <taxon>Magnoliopsida</taxon>
        <taxon>Liliopsida</taxon>
        <taxon>Zingiberales</taxon>
        <taxon>Musaceae</taxon>
        <taxon>Musa</taxon>
    </lineage>
</organism>
<dbReference type="InterPro" id="IPR042178">
    <property type="entry name" value="Serpin_sf_1"/>
</dbReference>
<comment type="similarity">
    <text evidence="1 2">Belongs to the serpin family.</text>
</comment>
<gene>
    <name evidence="6" type="ORF">C4D60_Mb11t18840</name>
</gene>
<dbReference type="InterPro" id="IPR023796">
    <property type="entry name" value="Serpin_dom"/>
</dbReference>
<feature type="coiled-coil region" evidence="3">
    <location>
        <begin position="316"/>
        <end position="517"/>
    </location>
</feature>
<feature type="region of interest" description="Disordered" evidence="4">
    <location>
        <begin position="1"/>
        <end position="20"/>
    </location>
</feature>
<feature type="compositionally biased region" description="Low complexity" evidence="4">
    <location>
        <begin position="246"/>
        <end position="261"/>
    </location>
</feature>
<feature type="region of interest" description="Disordered" evidence="4">
    <location>
        <begin position="224"/>
        <end position="267"/>
    </location>
</feature>
<protein>
    <recommendedName>
        <fullName evidence="5">C2 NT-type domain-containing protein</fullName>
    </recommendedName>
</protein>
<dbReference type="SUPFAM" id="SSF56574">
    <property type="entry name" value="Serpins"/>
    <property type="match status" value="1"/>
</dbReference>
<accession>A0A4S8J557</accession>